<dbReference type="NCBIfam" id="TIGR02823">
    <property type="entry name" value="oxido_YhdH"/>
    <property type="match status" value="1"/>
</dbReference>
<dbReference type="InterPro" id="IPR013154">
    <property type="entry name" value="ADH-like_N"/>
</dbReference>
<dbReference type="Pfam" id="PF08240">
    <property type="entry name" value="ADH_N"/>
    <property type="match status" value="1"/>
</dbReference>
<feature type="domain" description="Enoyl reductase (ER)" evidence="1">
    <location>
        <begin position="18"/>
        <end position="327"/>
    </location>
</feature>
<keyword evidence="3" id="KW-1185">Reference proteome</keyword>
<evidence type="ECO:0000259" key="1">
    <source>
        <dbReference type="SMART" id="SM00829"/>
    </source>
</evidence>
<dbReference type="InterPro" id="IPR011032">
    <property type="entry name" value="GroES-like_sf"/>
</dbReference>
<dbReference type="GO" id="GO:0043957">
    <property type="term" value="F:acryloyl-CoA reductase (NADPH) activity"/>
    <property type="evidence" value="ECO:0007669"/>
    <property type="project" value="TreeGrafter"/>
</dbReference>
<sequence length="329" mass="34821">MQNFKALVLTKEEEQVHSHIKTLTLDDLPQGDVLIKVHYSGINYKDSLASIPNGNIVKAYPFVPGIDLAGTVVTSDNPRFKSGDEVIATSYEIGVSHYGGYSEYARIPADWIVPLPDGLTLKEAMIIGTAGFTAALSVKKLIDSGLKPQDGPVLVTGATGGVGSFAVSILSTLGYEVAASSGKSSSATYLTNLGATTLLTREDVYNGKVKALAKGKWAAAVDSVGGETLASVLSQLQYGGSVAASGLTAGTAVPTTVFPFILRGVNLLGIDSVYCPMSLRNETWKLLATTFKPYQLEDFIQKEISLNDVPNHLPTLLEGQAQGRILIKL</sequence>
<dbReference type="EMBL" id="LNQP01000016">
    <property type="protein sequence ID" value="KSU88747.1"/>
    <property type="molecule type" value="Genomic_DNA"/>
</dbReference>
<evidence type="ECO:0000313" key="2">
    <source>
        <dbReference type="EMBL" id="KSU88747.1"/>
    </source>
</evidence>
<accession>A0A0V8JNZ5</accession>
<dbReference type="RefSeq" id="WP_025907823.1">
    <property type="nucleotide sequence ID" value="NZ_KQ758635.1"/>
</dbReference>
<dbReference type="PANTHER" id="PTHR43677:SF1">
    <property type="entry name" value="ACRYLYL-COA REDUCTASE ACUI-RELATED"/>
    <property type="match status" value="1"/>
</dbReference>
<proteinExistence type="predicted"/>
<dbReference type="InterPro" id="IPR020843">
    <property type="entry name" value="ER"/>
</dbReference>
<organism evidence="2 3">
    <name type="scientific">Priestia veravalensis</name>
    <dbReference type="NCBI Taxonomy" id="1414648"/>
    <lineage>
        <taxon>Bacteria</taxon>
        <taxon>Bacillati</taxon>
        <taxon>Bacillota</taxon>
        <taxon>Bacilli</taxon>
        <taxon>Bacillales</taxon>
        <taxon>Bacillaceae</taxon>
        <taxon>Priestia</taxon>
    </lineage>
</organism>
<gene>
    <name evidence="2" type="ORF">AS180_06290</name>
</gene>
<name>A0A0V8JNZ5_9BACI</name>
<dbReference type="SMART" id="SM00829">
    <property type="entry name" value="PKS_ER"/>
    <property type="match status" value="1"/>
</dbReference>
<dbReference type="AlphaFoldDB" id="A0A0V8JNZ5"/>
<comment type="caution">
    <text evidence="2">The sequence shown here is derived from an EMBL/GenBank/DDBJ whole genome shotgun (WGS) entry which is preliminary data.</text>
</comment>
<protein>
    <submittedName>
        <fullName evidence="2">Quinone oxidoreductase</fullName>
    </submittedName>
</protein>
<dbReference type="SUPFAM" id="SSF51735">
    <property type="entry name" value="NAD(P)-binding Rossmann-fold domains"/>
    <property type="match status" value="1"/>
</dbReference>
<dbReference type="Proteomes" id="UP000053681">
    <property type="component" value="Unassembled WGS sequence"/>
</dbReference>
<dbReference type="PANTHER" id="PTHR43677">
    <property type="entry name" value="SHORT-CHAIN DEHYDROGENASE/REDUCTASE"/>
    <property type="match status" value="1"/>
</dbReference>
<evidence type="ECO:0000313" key="3">
    <source>
        <dbReference type="Proteomes" id="UP000053681"/>
    </source>
</evidence>
<dbReference type="Gene3D" id="3.40.50.720">
    <property type="entry name" value="NAD(P)-binding Rossmann-like Domain"/>
    <property type="match status" value="1"/>
</dbReference>
<dbReference type="InterPro" id="IPR013149">
    <property type="entry name" value="ADH-like_C"/>
</dbReference>
<dbReference type="Gene3D" id="3.90.180.10">
    <property type="entry name" value="Medium-chain alcohol dehydrogenases, catalytic domain"/>
    <property type="match status" value="1"/>
</dbReference>
<dbReference type="Pfam" id="PF00107">
    <property type="entry name" value="ADH_zinc_N"/>
    <property type="match status" value="1"/>
</dbReference>
<dbReference type="InterPro" id="IPR036291">
    <property type="entry name" value="NAD(P)-bd_dom_sf"/>
</dbReference>
<dbReference type="InterPro" id="IPR051397">
    <property type="entry name" value="Zn-ADH-like_protein"/>
</dbReference>
<dbReference type="SUPFAM" id="SSF50129">
    <property type="entry name" value="GroES-like"/>
    <property type="match status" value="1"/>
</dbReference>
<dbReference type="InterPro" id="IPR014188">
    <property type="entry name" value="Acrylyl-CoA_reductase_AcuI"/>
</dbReference>
<reference evidence="2 3" key="1">
    <citation type="submission" date="2015-11" db="EMBL/GenBank/DDBJ databases">
        <title>Bacillus caseinolyticus sp nov.</title>
        <authorList>
            <person name="Dastager S.G."/>
            <person name="Mawlankar R."/>
        </authorList>
    </citation>
    <scope>NUCLEOTIDE SEQUENCE [LARGE SCALE GENOMIC DNA]</scope>
    <source>
        <strain evidence="2 3">SGD-V-76</strain>
    </source>
</reference>